<sequence>MIENCSNKGDLINNRLGLWN</sequence>
<protein>
    <submittedName>
        <fullName evidence="1">Uncharacterized protein</fullName>
    </submittedName>
</protein>
<reference evidence="1" key="1">
    <citation type="submission" date="2014-11" db="EMBL/GenBank/DDBJ databases">
        <authorList>
            <person name="Amaro Gonzalez C."/>
        </authorList>
    </citation>
    <scope>NUCLEOTIDE SEQUENCE</scope>
</reference>
<proteinExistence type="predicted"/>
<organism evidence="1">
    <name type="scientific">Anguilla anguilla</name>
    <name type="common">European freshwater eel</name>
    <name type="synonym">Muraena anguilla</name>
    <dbReference type="NCBI Taxonomy" id="7936"/>
    <lineage>
        <taxon>Eukaryota</taxon>
        <taxon>Metazoa</taxon>
        <taxon>Chordata</taxon>
        <taxon>Craniata</taxon>
        <taxon>Vertebrata</taxon>
        <taxon>Euteleostomi</taxon>
        <taxon>Actinopterygii</taxon>
        <taxon>Neopterygii</taxon>
        <taxon>Teleostei</taxon>
        <taxon>Anguilliformes</taxon>
        <taxon>Anguillidae</taxon>
        <taxon>Anguilla</taxon>
    </lineage>
</organism>
<reference evidence="1" key="2">
    <citation type="journal article" date="2015" name="Fish Shellfish Immunol.">
        <title>Early steps in the European eel (Anguilla anguilla)-Vibrio vulnificus interaction in the gills: Role of the RtxA13 toxin.</title>
        <authorList>
            <person name="Callol A."/>
            <person name="Pajuelo D."/>
            <person name="Ebbesson L."/>
            <person name="Teles M."/>
            <person name="MacKenzie S."/>
            <person name="Amaro C."/>
        </authorList>
    </citation>
    <scope>NUCLEOTIDE SEQUENCE</scope>
</reference>
<dbReference type="AlphaFoldDB" id="A0A0E9T0R6"/>
<name>A0A0E9T0R6_ANGAN</name>
<evidence type="ECO:0000313" key="1">
    <source>
        <dbReference type="EMBL" id="JAH47092.1"/>
    </source>
</evidence>
<dbReference type="EMBL" id="GBXM01061485">
    <property type="protein sequence ID" value="JAH47092.1"/>
    <property type="molecule type" value="Transcribed_RNA"/>
</dbReference>
<accession>A0A0E9T0R6</accession>